<proteinExistence type="inferred from homology"/>
<dbReference type="SUPFAM" id="SSF53335">
    <property type="entry name" value="S-adenosyl-L-methionine-dependent methyltransferases"/>
    <property type="match status" value="1"/>
</dbReference>
<dbReference type="Gene3D" id="3.40.50.150">
    <property type="entry name" value="Vaccinia Virus protein VP39"/>
    <property type="match status" value="1"/>
</dbReference>
<dbReference type="InterPro" id="IPR049560">
    <property type="entry name" value="MeTrfase_RsmB-F_NOP2_cat"/>
</dbReference>
<feature type="active site" description="Nucleophile" evidence="5">
    <location>
        <position position="441"/>
    </location>
</feature>
<feature type="compositionally biased region" description="Basic residues" evidence="6">
    <location>
        <begin position="17"/>
        <end position="36"/>
    </location>
</feature>
<comment type="similarity">
    <text evidence="5">Belongs to the class I-like SAM-binding methyltransferase superfamily. RsmB/NOP family.</text>
</comment>
<dbReference type="PROSITE" id="PS51686">
    <property type="entry name" value="SAM_MT_RSMB_NOP"/>
    <property type="match status" value="1"/>
</dbReference>
<keyword evidence="4 5" id="KW-0694">RNA-binding</keyword>
<dbReference type="GO" id="GO:0005730">
    <property type="term" value="C:nucleolus"/>
    <property type="evidence" value="ECO:0007669"/>
    <property type="project" value="TreeGrafter"/>
</dbReference>
<dbReference type="Pfam" id="PF01189">
    <property type="entry name" value="Methyltr_RsmB-F"/>
    <property type="match status" value="2"/>
</dbReference>
<dbReference type="Pfam" id="PF21153">
    <property type="entry name" value="NSUN5_N"/>
    <property type="match status" value="1"/>
</dbReference>
<dbReference type="PRINTS" id="PR02008">
    <property type="entry name" value="RCMTFAMILY"/>
</dbReference>
<dbReference type="AlphaFoldDB" id="A0AAV1ICC9"/>
<feature type="binding site" evidence="5">
    <location>
        <position position="307"/>
    </location>
    <ligand>
        <name>S-adenosyl-L-methionine</name>
        <dbReference type="ChEBI" id="CHEBI:59789"/>
    </ligand>
</feature>
<reference evidence="8 9" key="1">
    <citation type="submission" date="2023-10" db="EMBL/GenBank/DDBJ databases">
        <authorList>
            <person name="Maclean D."/>
            <person name="Macfadyen A."/>
        </authorList>
    </citation>
    <scope>NUCLEOTIDE SEQUENCE [LARGE SCALE GENOMIC DNA]</scope>
</reference>
<feature type="binding site" evidence="5">
    <location>
        <position position="357"/>
    </location>
    <ligand>
        <name>S-adenosyl-L-methionine</name>
        <dbReference type="ChEBI" id="CHEBI:59789"/>
    </ligand>
</feature>
<dbReference type="GO" id="GO:0070475">
    <property type="term" value="P:rRNA base methylation"/>
    <property type="evidence" value="ECO:0007669"/>
    <property type="project" value="TreeGrafter"/>
</dbReference>
<dbReference type="InterPro" id="IPR029063">
    <property type="entry name" value="SAM-dependent_MTases_sf"/>
</dbReference>
<dbReference type="PANTHER" id="PTHR22807">
    <property type="entry name" value="NOP2 YEAST -RELATED NOL1/NOP2/FMU SUN DOMAIN-CONTAINING"/>
    <property type="match status" value="1"/>
</dbReference>
<evidence type="ECO:0000256" key="6">
    <source>
        <dbReference type="SAM" id="MobiDB-lite"/>
    </source>
</evidence>
<gene>
    <name evidence="8" type="ORF">CVIRNUC_008218</name>
</gene>
<sequence>MAKHKPLSILRRGAGEHKKRQTAQHAKQTKAQKRQHLSLADEDGDTPRPAGKSYGASSMNAHARKKQCGPGDATQNTSRLLAGAWQPVSVVDRQAAWAVAQLLRADMSGRGGASIKSLTLGPSIQAKKATYAVTCQTLKLLPVLKQLLEGCTLLQQNPGLASETAYVLMYEVLFGEGCRLRGPAEKAILAVRDDLSRLLDTMKAEAGVEDVEALLGAELQHRHKQQQPRSARVNTLKMSVPQALAWLRSPPPEHSAFAPKSKSSCMPAHALDPGPDWEVVDACAAPGNKTTHVAALMEGQGRVLAFDRDAKRLARLKANARAAAATNIEARVADFLSLPLATDALYSGSGTVRSRMDHLLPSFGQESRLGDAHASAQPQSVNQEQLKQQATAEEAGIDEAASQSVAQPRNERIERLARFQEAAVRHALQLPALKRLVYSTCSIHEQENEAVMAAVLPEAKRLGFRLIDPFPAWHRRGVPGTVEDADKLVRVDPDADQTDGFFIAVLERS</sequence>
<feature type="compositionally biased region" description="Polar residues" evidence="6">
    <location>
        <begin position="376"/>
        <end position="391"/>
    </location>
</feature>
<dbReference type="InterPro" id="IPR048889">
    <property type="entry name" value="NSUN5_RCM1_N"/>
</dbReference>
<feature type="region of interest" description="Disordered" evidence="6">
    <location>
        <begin position="1"/>
        <end position="74"/>
    </location>
</feature>
<evidence type="ECO:0000313" key="8">
    <source>
        <dbReference type="EMBL" id="CAK0785013.1"/>
    </source>
</evidence>
<evidence type="ECO:0000256" key="1">
    <source>
        <dbReference type="ARBA" id="ARBA00022603"/>
    </source>
</evidence>
<evidence type="ECO:0000256" key="2">
    <source>
        <dbReference type="ARBA" id="ARBA00022679"/>
    </source>
</evidence>
<keyword evidence="2 5" id="KW-0808">Transferase</keyword>
<dbReference type="PANTHER" id="PTHR22807:SF4">
    <property type="entry name" value="28S RRNA (CYTOSINE-C(5))-METHYLTRANSFERASE"/>
    <property type="match status" value="1"/>
</dbReference>
<dbReference type="EMBL" id="CAUYUE010000011">
    <property type="protein sequence ID" value="CAK0785013.1"/>
    <property type="molecule type" value="Genomic_DNA"/>
</dbReference>
<dbReference type="GO" id="GO:0003723">
    <property type="term" value="F:RNA binding"/>
    <property type="evidence" value="ECO:0007669"/>
    <property type="project" value="UniProtKB-UniRule"/>
</dbReference>
<evidence type="ECO:0000259" key="7">
    <source>
        <dbReference type="PROSITE" id="PS51686"/>
    </source>
</evidence>
<evidence type="ECO:0000256" key="3">
    <source>
        <dbReference type="ARBA" id="ARBA00022691"/>
    </source>
</evidence>
<dbReference type="InterPro" id="IPR001678">
    <property type="entry name" value="MeTrfase_RsmB-F_NOP2_dom"/>
</dbReference>
<accession>A0AAV1ICC9</accession>
<comment type="caution">
    <text evidence="8">The sequence shown here is derived from an EMBL/GenBank/DDBJ whole genome shotgun (WGS) entry which is preliminary data.</text>
</comment>
<keyword evidence="1 5" id="KW-0489">Methyltransferase</keyword>
<feature type="region of interest" description="Disordered" evidence="6">
    <location>
        <begin position="368"/>
        <end position="408"/>
    </location>
</feature>
<keyword evidence="9" id="KW-1185">Reference proteome</keyword>
<dbReference type="GO" id="GO:0008173">
    <property type="term" value="F:RNA methyltransferase activity"/>
    <property type="evidence" value="ECO:0007669"/>
    <property type="project" value="InterPro"/>
</dbReference>
<dbReference type="InterPro" id="IPR023267">
    <property type="entry name" value="RCMT"/>
</dbReference>
<organism evidence="8 9">
    <name type="scientific">Coccomyxa viridis</name>
    <dbReference type="NCBI Taxonomy" id="1274662"/>
    <lineage>
        <taxon>Eukaryota</taxon>
        <taxon>Viridiplantae</taxon>
        <taxon>Chlorophyta</taxon>
        <taxon>core chlorophytes</taxon>
        <taxon>Trebouxiophyceae</taxon>
        <taxon>Trebouxiophyceae incertae sedis</taxon>
        <taxon>Coccomyxaceae</taxon>
        <taxon>Coccomyxa</taxon>
    </lineage>
</organism>
<keyword evidence="3 5" id="KW-0949">S-adenosyl-L-methionine</keyword>
<evidence type="ECO:0000313" key="9">
    <source>
        <dbReference type="Proteomes" id="UP001314263"/>
    </source>
</evidence>
<evidence type="ECO:0000256" key="4">
    <source>
        <dbReference type="ARBA" id="ARBA00022884"/>
    </source>
</evidence>
<feature type="binding site" evidence="5">
    <location>
        <begin position="283"/>
        <end position="289"/>
    </location>
    <ligand>
        <name>S-adenosyl-L-methionine</name>
        <dbReference type="ChEBI" id="CHEBI:59789"/>
    </ligand>
</feature>
<evidence type="ECO:0000256" key="5">
    <source>
        <dbReference type="PROSITE-ProRule" id="PRU01023"/>
    </source>
</evidence>
<protein>
    <recommendedName>
        <fullName evidence="7">SAM-dependent MTase RsmB/NOP-type domain-containing protein</fullName>
    </recommendedName>
</protein>
<dbReference type="Proteomes" id="UP001314263">
    <property type="component" value="Unassembled WGS sequence"/>
</dbReference>
<feature type="binding site" evidence="5">
    <location>
        <position position="334"/>
    </location>
    <ligand>
        <name>S-adenosyl-L-methionine</name>
        <dbReference type="ChEBI" id="CHEBI:59789"/>
    </ligand>
</feature>
<name>A0AAV1ICC9_9CHLO</name>
<feature type="domain" description="SAM-dependent MTase RsmB/NOP-type" evidence="7">
    <location>
        <begin position="187"/>
        <end position="509"/>
    </location>
</feature>